<dbReference type="AlphaFoldDB" id="A0A6N3GV32"/>
<name>A0A6N3GV32_EUBLI</name>
<gene>
    <name evidence="1" type="ORF">ELLFYP34_00722</name>
</gene>
<dbReference type="SUPFAM" id="SSF48371">
    <property type="entry name" value="ARM repeat"/>
    <property type="match status" value="1"/>
</dbReference>
<dbReference type="CDD" id="cd06561">
    <property type="entry name" value="AlkD_like"/>
    <property type="match status" value="1"/>
</dbReference>
<sequence>MTIREELFLLAEEDYRRFQQKLLPDHCELIGVRLPALRKIAKRIAKEDYLLFLTQGPENYFEEKMLKGMVIGYLNPEKAGLDSILESINIFIPKIDNWSVCDSFCSGLKYAKVYPEQFWTFILSKLTASDAFTLRFGVVMFLFYYIDKAHIHQVIKLLDTVRHEDYYVKMAVAWALSMCYVRFPDITRSYLLGENALEPFTYNKALQKIIESRQVSPEEKNRIRLIKKDPKAPL</sequence>
<dbReference type="EMBL" id="CACRTR010000023">
    <property type="protein sequence ID" value="VYU68042.1"/>
    <property type="molecule type" value="Genomic_DNA"/>
</dbReference>
<protein>
    <submittedName>
        <fullName evidence="1">DNA alkylation repair enzyme</fullName>
    </submittedName>
</protein>
<reference evidence="1" key="1">
    <citation type="submission" date="2019-11" db="EMBL/GenBank/DDBJ databases">
        <authorList>
            <person name="Feng L."/>
        </authorList>
    </citation>
    <scope>NUCLEOTIDE SEQUENCE</scope>
    <source>
        <strain evidence="1">ElimosumLFYP34</strain>
    </source>
</reference>
<evidence type="ECO:0000313" key="1">
    <source>
        <dbReference type="EMBL" id="VYU68042.1"/>
    </source>
</evidence>
<accession>A0A6N3GV32</accession>
<dbReference type="Gene3D" id="1.25.10.90">
    <property type="match status" value="1"/>
</dbReference>
<dbReference type="PANTHER" id="PTHR34070:SF1">
    <property type="entry name" value="DNA ALKYLATION REPAIR PROTEIN"/>
    <property type="match status" value="1"/>
</dbReference>
<dbReference type="Pfam" id="PF08713">
    <property type="entry name" value="DNA_alkylation"/>
    <property type="match status" value="1"/>
</dbReference>
<organism evidence="1">
    <name type="scientific">Eubacterium limosum</name>
    <dbReference type="NCBI Taxonomy" id="1736"/>
    <lineage>
        <taxon>Bacteria</taxon>
        <taxon>Bacillati</taxon>
        <taxon>Bacillota</taxon>
        <taxon>Clostridia</taxon>
        <taxon>Eubacteriales</taxon>
        <taxon>Eubacteriaceae</taxon>
        <taxon>Eubacterium</taxon>
    </lineage>
</organism>
<proteinExistence type="predicted"/>
<dbReference type="InterPro" id="IPR014825">
    <property type="entry name" value="DNA_alkylation"/>
</dbReference>
<dbReference type="PANTHER" id="PTHR34070">
    <property type="entry name" value="ARMADILLO-TYPE FOLD"/>
    <property type="match status" value="1"/>
</dbReference>
<dbReference type="InterPro" id="IPR016024">
    <property type="entry name" value="ARM-type_fold"/>
</dbReference>